<dbReference type="GO" id="GO:0003700">
    <property type="term" value="F:DNA-binding transcription factor activity"/>
    <property type="evidence" value="ECO:0007669"/>
    <property type="project" value="InterPro"/>
</dbReference>
<keyword evidence="6" id="KW-1185">Reference proteome</keyword>
<dbReference type="AlphaFoldDB" id="A0A6P0UM26"/>
<evidence type="ECO:0000259" key="4">
    <source>
        <dbReference type="PROSITE" id="PS01124"/>
    </source>
</evidence>
<feature type="domain" description="HTH araC/xylS-type" evidence="4">
    <location>
        <begin position="1"/>
        <end position="87"/>
    </location>
</feature>
<dbReference type="Gene3D" id="1.10.10.60">
    <property type="entry name" value="Homeodomain-like"/>
    <property type="match status" value="2"/>
</dbReference>
<dbReference type="GO" id="GO:0043565">
    <property type="term" value="F:sequence-specific DNA binding"/>
    <property type="evidence" value="ECO:0007669"/>
    <property type="project" value="InterPro"/>
</dbReference>
<accession>A0A6P0UM26</accession>
<evidence type="ECO:0000256" key="3">
    <source>
        <dbReference type="ARBA" id="ARBA00023163"/>
    </source>
</evidence>
<dbReference type="InterPro" id="IPR020449">
    <property type="entry name" value="Tscrpt_reg_AraC-type_HTH"/>
</dbReference>
<reference evidence="5 6" key="1">
    <citation type="submission" date="2020-01" db="EMBL/GenBank/DDBJ databases">
        <title>Muriicola jejuensis KCTC 22299.</title>
        <authorList>
            <person name="Wang G."/>
        </authorList>
    </citation>
    <scope>NUCLEOTIDE SEQUENCE [LARGE SCALE GENOMIC DNA]</scope>
    <source>
        <strain evidence="5 6">KCTC 22299</strain>
    </source>
</reference>
<keyword evidence="3" id="KW-0804">Transcription</keyword>
<evidence type="ECO:0000313" key="6">
    <source>
        <dbReference type="Proteomes" id="UP000468443"/>
    </source>
</evidence>
<dbReference type="SMART" id="SM00342">
    <property type="entry name" value="HTH_ARAC"/>
    <property type="match status" value="1"/>
</dbReference>
<dbReference type="InterPro" id="IPR009057">
    <property type="entry name" value="Homeodomain-like_sf"/>
</dbReference>
<keyword evidence="1" id="KW-0805">Transcription regulation</keyword>
<organism evidence="5 6">
    <name type="scientific">Muriicola jejuensis</name>
    <dbReference type="NCBI Taxonomy" id="504488"/>
    <lineage>
        <taxon>Bacteria</taxon>
        <taxon>Pseudomonadati</taxon>
        <taxon>Bacteroidota</taxon>
        <taxon>Flavobacteriia</taxon>
        <taxon>Flavobacteriales</taxon>
        <taxon>Flavobacteriaceae</taxon>
        <taxon>Muriicola</taxon>
    </lineage>
</organism>
<dbReference type="InterPro" id="IPR018060">
    <property type="entry name" value="HTH_AraC"/>
</dbReference>
<dbReference type="PROSITE" id="PS01124">
    <property type="entry name" value="HTH_ARAC_FAMILY_2"/>
    <property type="match status" value="1"/>
</dbReference>
<keyword evidence="2" id="KW-0238">DNA-binding</keyword>
<sequence>MVFKREKMAMATGYSLTQCTRKVKKLTGKTPYAFLKDYRLRKALRSLHDSKDRIGNIAKDHGFKNSTHFTRSFREAFGILPSKYAQLSG</sequence>
<dbReference type="PANTHER" id="PTHR43280">
    <property type="entry name" value="ARAC-FAMILY TRANSCRIPTIONAL REGULATOR"/>
    <property type="match status" value="1"/>
</dbReference>
<comment type="caution">
    <text evidence="5">The sequence shown here is derived from an EMBL/GenBank/DDBJ whole genome shotgun (WGS) entry which is preliminary data.</text>
</comment>
<dbReference type="SUPFAM" id="SSF46689">
    <property type="entry name" value="Homeodomain-like"/>
    <property type="match status" value="1"/>
</dbReference>
<dbReference type="EMBL" id="JAABOP010000004">
    <property type="protein sequence ID" value="NER11306.1"/>
    <property type="molecule type" value="Genomic_DNA"/>
</dbReference>
<dbReference type="PRINTS" id="PR00032">
    <property type="entry name" value="HTHARAC"/>
</dbReference>
<evidence type="ECO:0000256" key="1">
    <source>
        <dbReference type="ARBA" id="ARBA00023015"/>
    </source>
</evidence>
<dbReference type="Proteomes" id="UP000468443">
    <property type="component" value="Unassembled WGS sequence"/>
</dbReference>
<proteinExistence type="predicted"/>
<name>A0A6P0UM26_9FLAO</name>
<dbReference type="PANTHER" id="PTHR43280:SF2">
    <property type="entry name" value="HTH-TYPE TRANSCRIPTIONAL REGULATOR EXSA"/>
    <property type="match status" value="1"/>
</dbReference>
<evidence type="ECO:0000313" key="5">
    <source>
        <dbReference type="EMBL" id="NER11306.1"/>
    </source>
</evidence>
<protein>
    <submittedName>
        <fullName evidence="5">Helix-turn-helix domain-containing protein</fullName>
    </submittedName>
</protein>
<gene>
    <name evidence="5" type="ORF">GWK09_12300</name>
</gene>
<dbReference type="Pfam" id="PF12833">
    <property type="entry name" value="HTH_18"/>
    <property type="match status" value="1"/>
</dbReference>
<evidence type="ECO:0000256" key="2">
    <source>
        <dbReference type="ARBA" id="ARBA00023125"/>
    </source>
</evidence>